<organism evidence="2">
    <name type="scientific">viral metagenome</name>
    <dbReference type="NCBI Taxonomy" id="1070528"/>
    <lineage>
        <taxon>unclassified sequences</taxon>
        <taxon>metagenomes</taxon>
        <taxon>organismal metagenomes</taxon>
    </lineage>
</organism>
<evidence type="ECO:0000313" key="2">
    <source>
        <dbReference type="EMBL" id="QHT27977.1"/>
    </source>
</evidence>
<feature type="compositionally biased region" description="Basic and acidic residues" evidence="1">
    <location>
        <begin position="61"/>
        <end position="73"/>
    </location>
</feature>
<dbReference type="AlphaFoldDB" id="A0A6C0EFJ7"/>
<feature type="region of interest" description="Disordered" evidence="1">
    <location>
        <begin position="61"/>
        <end position="80"/>
    </location>
</feature>
<accession>A0A6C0EFJ7</accession>
<sequence length="117" mass="13643">MLGTLVYMILDVSFNVLLWSSQKAIEGSNVLGNKIIKTYNELNKQQILMIEETTDSINKEYEEQSQEHQEHQEPPSYNNTLQSISIEDIKTIKKQIECQSKMINELELILENQQKKI</sequence>
<evidence type="ECO:0000256" key="1">
    <source>
        <dbReference type="SAM" id="MobiDB-lite"/>
    </source>
</evidence>
<reference evidence="2" key="1">
    <citation type="journal article" date="2020" name="Nature">
        <title>Giant virus diversity and host interactions through global metagenomics.</title>
        <authorList>
            <person name="Schulz F."/>
            <person name="Roux S."/>
            <person name="Paez-Espino D."/>
            <person name="Jungbluth S."/>
            <person name="Walsh D.A."/>
            <person name="Denef V.J."/>
            <person name="McMahon K.D."/>
            <person name="Konstantinidis K.T."/>
            <person name="Eloe-Fadrosh E.A."/>
            <person name="Kyrpides N.C."/>
            <person name="Woyke T."/>
        </authorList>
    </citation>
    <scope>NUCLEOTIDE SEQUENCE</scope>
    <source>
        <strain evidence="2">GVMAG-M-3300000115-19</strain>
    </source>
</reference>
<name>A0A6C0EFJ7_9ZZZZ</name>
<dbReference type="EMBL" id="MN738849">
    <property type="protein sequence ID" value="QHT27977.1"/>
    <property type="molecule type" value="Genomic_DNA"/>
</dbReference>
<protein>
    <submittedName>
        <fullName evidence="2">Uncharacterized protein</fullName>
    </submittedName>
</protein>
<proteinExistence type="predicted"/>